<dbReference type="GO" id="GO:0030295">
    <property type="term" value="F:protein kinase activator activity"/>
    <property type="evidence" value="ECO:0007669"/>
    <property type="project" value="TreeGrafter"/>
</dbReference>
<evidence type="ECO:0000259" key="14">
    <source>
        <dbReference type="PROSITE" id="PS50112"/>
    </source>
</evidence>
<dbReference type="GO" id="GO:0005524">
    <property type="term" value="F:ATP binding"/>
    <property type="evidence" value="ECO:0007669"/>
    <property type="project" value="UniProtKB-KW"/>
</dbReference>
<dbReference type="InterPro" id="IPR003661">
    <property type="entry name" value="HisK_dim/P_dom"/>
</dbReference>
<keyword evidence="12" id="KW-0472">Membrane</keyword>
<dbReference type="Gene3D" id="3.30.565.10">
    <property type="entry name" value="Histidine kinase-like ATPase, C-terminal domain"/>
    <property type="match status" value="1"/>
</dbReference>
<dbReference type="InterPro" id="IPR013767">
    <property type="entry name" value="PAS_fold"/>
</dbReference>
<dbReference type="PROSITE" id="PS50109">
    <property type="entry name" value="HIS_KIN"/>
    <property type="match status" value="1"/>
</dbReference>
<accession>A0A0S7BCY4</accession>
<dbReference type="OrthoDB" id="9777816at2"/>
<keyword evidence="9" id="KW-0067">ATP-binding</keyword>
<comment type="catalytic activity">
    <reaction evidence="1">
        <text>ATP + protein L-histidine = ADP + protein N-phospho-L-histidine.</text>
        <dbReference type="EC" id="2.7.13.3"/>
    </reaction>
</comment>
<dbReference type="SUPFAM" id="SSF55785">
    <property type="entry name" value="PYP-like sensor domain (PAS domain)"/>
    <property type="match status" value="1"/>
</dbReference>
<dbReference type="Pfam" id="PF00989">
    <property type="entry name" value="PAS"/>
    <property type="match status" value="1"/>
</dbReference>
<dbReference type="InterPro" id="IPR036890">
    <property type="entry name" value="HATPase_C_sf"/>
</dbReference>
<comment type="subcellular location">
    <subcellularLocation>
        <location evidence="2">Membrane</location>
        <topology evidence="2">Multi-pass membrane protein</topology>
    </subcellularLocation>
</comment>
<dbReference type="GO" id="GO:0000155">
    <property type="term" value="F:phosphorelay sensor kinase activity"/>
    <property type="evidence" value="ECO:0007669"/>
    <property type="project" value="InterPro"/>
</dbReference>
<dbReference type="GO" id="GO:0007234">
    <property type="term" value="P:osmosensory signaling via phosphorelay pathway"/>
    <property type="evidence" value="ECO:0007669"/>
    <property type="project" value="TreeGrafter"/>
</dbReference>
<keyword evidence="5" id="KW-0808">Transferase</keyword>
<dbReference type="NCBIfam" id="TIGR00229">
    <property type="entry name" value="sensory_box"/>
    <property type="match status" value="1"/>
</dbReference>
<dbReference type="EC" id="2.7.13.3" evidence="3"/>
<reference evidence="15" key="1">
    <citation type="submission" date="2015-07" db="EMBL/GenBank/DDBJ databases">
        <title>Draft Genome Sequences of Anaerolinea thermolimosa IMO-1, Bellilinea caldifistulae GOMI-1, Leptolinea tardivitalis YMTK-2, Levilinea saccharolytica KIBI-1,Longilinea arvoryzae KOME-1, Previously Described as Members of the Anaerolineaceae (Chloroflexi).</title>
        <authorList>
            <person name="Sekiguchi Y."/>
            <person name="Ohashi A."/>
            <person name="Matsuura N."/>
            <person name="Tourlousse M.D."/>
        </authorList>
    </citation>
    <scope>NUCLEOTIDE SEQUENCE [LARGE SCALE GENOMIC DNA]</scope>
    <source>
        <strain evidence="15">KOME-1</strain>
    </source>
</reference>
<evidence type="ECO:0000313" key="15">
    <source>
        <dbReference type="EMBL" id="GAP12564.1"/>
    </source>
</evidence>
<feature type="domain" description="Histidine kinase" evidence="13">
    <location>
        <begin position="304"/>
        <end position="521"/>
    </location>
</feature>
<dbReference type="Pfam" id="PF02518">
    <property type="entry name" value="HATPase_c"/>
    <property type="match status" value="1"/>
</dbReference>
<dbReference type="Proteomes" id="UP000055060">
    <property type="component" value="Unassembled WGS sequence"/>
</dbReference>
<dbReference type="InterPro" id="IPR029016">
    <property type="entry name" value="GAF-like_dom_sf"/>
</dbReference>
<dbReference type="InterPro" id="IPR035965">
    <property type="entry name" value="PAS-like_dom_sf"/>
</dbReference>
<dbReference type="RefSeq" id="WP_075071977.1">
    <property type="nucleotide sequence ID" value="NZ_DF967972.1"/>
</dbReference>
<dbReference type="InterPro" id="IPR003594">
    <property type="entry name" value="HATPase_dom"/>
</dbReference>
<dbReference type="InterPro" id="IPR003018">
    <property type="entry name" value="GAF"/>
</dbReference>
<dbReference type="EMBL" id="DF967972">
    <property type="protein sequence ID" value="GAP12564.1"/>
    <property type="molecule type" value="Genomic_DNA"/>
</dbReference>
<dbReference type="CDD" id="cd00082">
    <property type="entry name" value="HisKA"/>
    <property type="match status" value="1"/>
</dbReference>
<dbReference type="InterPro" id="IPR050351">
    <property type="entry name" value="BphY/WalK/GraS-like"/>
</dbReference>
<dbReference type="Gene3D" id="1.10.287.130">
    <property type="match status" value="1"/>
</dbReference>
<organism evidence="15">
    <name type="scientific">Longilinea arvoryzae</name>
    <dbReference type="NCBI Taxonomy" id="360412"/>
    <lineage>
        <taxon>Bacteria</taxon>
        <taxon>Bacillati</taxon>
        <taxon>Chloroflexota</taxon>
        <taxon>Anaerolineae</taxon>
        <taxon>Anaerolineales</taxon>
        <taxon>Anaerolineaceae</taxon>
        <taxon>Longilinea</taxon>
    </lineage>
</organism>
<dbReference type="PRINTS" id="PR00344">
    <property type="entry name" value="BCTRLSENSOR"/>
</dbReference>
<proteinExistence type="predicted"/>
<keyword evidence="16" id="KW-1185">Reference proteome</keyword>
<dbReference type="SMART" id="SM00065">
    <property type="entry name" value="GAF"/>
    <property type="match status" value="1"/>
</dbReference>
<evidence type="ECO:0000313" key="16">
    <source>
        <dbReference type="Proteomes" id="UP000055060"/>
    </source>
</evidence>
<evidence type="ECO:0000256" key="5">
    <source>
        <dbReference type="ARBA" id="ARBA00022679"/>
    </source>
</evidence>
<evidence type="ECO:0000256" key="12">
    <source>
        <dbReference type="ARBA" id="ARBA00023136"/>
    </source>
</evidence>
<protein>
    <recommendedName>
        <fullName evidence="3">histidine kinase</fullName>
        <ecNumber evidence="3">2.7.13.3</ecNumber>
    </recommendedName>
</protein>
<dbReference type="Pfam" id="PF13185">
    <property type="entry name" value="GAF_2"/>
    <property type="match status" value="1"/>
</dbReference>
<dbReference type="InterPro" id="IPR004358">
    <property type="entry name" value="Sig_transdc_His_kin-like_C"/>
</dbReference>
<keyword evidence="6" id="KW-0812">Transmembrane</keyword>
<keyword evidence="11" id="KW-0902">Two-component regulatory system</keyword>
<dbReference type="InterPro" id="IPR005467">
    <property type="entry name" value="His_kinase_dom"/>
</dbReference>
<evidence type="ECO:0000256" key="2">
    <source>
        <dbReference type="ARBA" id="ARBA00004141"/>
    </source>
</evidence>
<dbReference type="GO" id="GO:0000156">
    <property type="term" value="F:phosphorelay response regulator activity"/>
    <property type="evidence" value="ECO:0007669"/>
    <property type="project" value="TreeGrafter"/>
</dbReference>
<evidence type="ECO:0000259" key="13">
    <source>
        <dbReference type="PROSITE" id="PS50109"/>
    </source>
</evidence>
<evidence type="ECO:0000256" key="10">
    <source>
        <dbReference type="ARBA" id="ARBA00022989"/>
    </source>
</evidence>
<dbReference type="PANTHER" id="PTHR42878:SF7">
    <property type="entry name" value="SENSOR HISTIDINE KINASE GLRK"/>
    <property type="match status" value="1"/>
</dbReference>
<keyword evidence="4" id="KW-0597">Phosphoprotein</keyword>
<sequence>MTAQDRTRSSLELLLDISRELATTLDMHTVLARVLDLSVANIGAERGSLIILDANQEPVDAAIVVGGRMLPHTVEQLKGTLSHGLAGWVMRNRTAVLVPDTSQDERWMRREDDSAERTGAKSAMCLPLTARESIVGVLTIVHPEPGVFTDEQLALLRAISDIAGMAVHNAQLYTSLENAHRRYRELFEDSIDPIFVTTLSGQILEANRQAANVTGYSLEDLPKQAVQDLHAVRWDRVGAGFERLAGSLTVRYESELRVRNGAKLPVDVYARRVEIEGAPCLQWILRDISERKDLDALREDLSAMIYHDLRSPLANMISSLDILASLLPLDENDTLKSVFQIATRSTERMQRLISSLLDIHRLEAGQSIANRTEVSIASLVGDALDSVVPMVDTKHLSVTQELAPDLPPAFVDSDMIRRVVTNLLDNASKFTPMNGVLRITACRKGEWIEVGVSDSGPGIPPEAHEAIFNKFTRLHTERMPKGLGLGLAFCRLAVQSHGGKIWVEDEPGHGSRFLFTLPVAKTA</sequence>
<dbReference type="SUPFAM" id="SSF47384">
    <property type="entry name" value="Homodimeric domain of signal transducing histidine kinase"/>
    <property type="match status" value="1"/>
</dbReference>
<dbReference type="SUPFAM" id="SSF55781">
    <property type="entry name" value="GAF domain-like"/>
    <property type="match status" value="1"/>
</dbReference>
<evidence type="ECO:0000256" key="7">
    <source>
        <dbReference type="ARBA" id="ARBA00022741"/>
    </source>
</evidence>
<evidence type="ECO:0000256" key="1">
    <source>
        <dbReference type="ARBA" id="ARBA00000085"/>
    </source>
</evidence>
<evidence type="ECO:0000256" key="6">
    <source>
        <dbReference type="ARBA" id="ARBA00022692"/>
    </source>
</evidence>
<name>A0A0S7BCY4_9CHLR</name>
<keyword evidence="7" id="KW-0547">Nucleotide-binding</keyword>
<dbReference type="InterPro" id="IPR000014">
    <property type="entry name" value="PAS"/>
</dbReference>
<dbReference type="AlphaFoldDB" id="A0A0S7BCY4"/>
<dbReference type="SUPFAM" id="SSF55874">
    <property type="entry name" value="ATPase domain of HSP90 chaperone/DNA topoisomerase II/histidine kinase"/>
    <property type="match status" value="1"/>
</dbReference>
<dbReference type="STRING" id="360412.LARV_00300"/>
<dbReference type="CDD" id="cd00075">
    <property type="entry name" value="HATPase"/>
    <property type="match status" value="1"/>
</dbReference>
<dbReference type="SMART" id="SM00388">
    <property type="entry name" value="HisKA"/>
    <property type="match status" value="1"/>
</dbReference>
<feature type="domain" description="PAS" evidence="14">
    <location>
        <begin position="179"/>
        <end position="221"/>
    </location>
</feature>
<keyword evidence="10" id="KW-1133">Transmembrane helix</keyword>
<dbReference type="PANTHER" id="PTHR42878">
    <property type="entry name" value="TWO-COMPONENT HISTIDINE KINASE"/>
    <property type="match status" value="1"/>
</dbReference>
<dbReference type="CDD" id="cd00130">
    <property type="entry name" value="PAS"/>
    <property type="match status" value="1"/>
</dbReference>
<dbReference type="Pfam" id="PF00512">
    <property type="entry name" value="HisKA"/>
    <property type="match status" value="1"/>
</dbReference>
<dbReference type="Gene3D" id="3.30.450.20">
    <property type="entry name" value="PAS domain"/>
    <property type="match status" value="1"/>
</dbReference>
<dbReference type="GO" id="GO:0016020">
    <property type="term" value="C:membrane"/>
    <property type="evidence" value="ECO:0007669"/>
    <property type="project" value="UniProtKB-SubCell"/>
</dbReference>
<evidence type="ECO:0000256" key="9">
    <source>
        <dbReference type="ARBA" id="ARBA00022840"/>
    </source>
</evidence>
<keyword evidence="8" id="KW-0418">Kinase</keyword>
<dbReference type="Gene3D" id="3.30.450.40">
    <property type="match status" value="1"/>
</dbReference>
<dbReference type="SMART" id="SM00091">
    <property type="entry name" value="PAS"/>
    <property type="match status" value="1"/>
</dbReference>
<evidence type="ECO:0000256" key="3">
    <source>
        <dbReference type="ARBA" id="ARBA00012438"/>
    </source>
</evidence>
<dbReference type="InterPro" id="IPR036097">
    <property type="entry name" value="HisK_dim/P_sf"/>
</dbReference>
<dbReference type="SMART" id="SM00387">
    <property type="entry name" value="HATPase_c"/>
    <property type="match status" value="1"/>
</dbReference>
<evidence type="ECO:0000256" key="8">
    <source>
        <dbReference type="ARBA" id="ARBA00022777"/>
    </source>
</evidence>
<evidence type="ECO:0000256" key="11">
    <source>
        <dbReference type="ARBA" id="ARBA00023012"/>
    </source>
</evidence>
<evidence type="ECO:0000256" key="4">
    <source>
        <dbReference type="ARBA" id="ARBA00022553"/>
    </source>
</evidence>
<dbReference type="PROSITE" id="PS50112">
    <property type="entry name" value="PAS"/>
    <property type="match status" value="1"/>
</dbReference>
<gene>
    <name evidence="15" type="ORF">LARV_00300</name>
</gene>
<dbReference type="FunFam" id="3.30.565.10:FF:000006">
    <property type="entry name" value="Sensor histidine kinase WalK"/>
    <property type="match status" value="1"/>
</dbReference>